<name>A0A1N7EMM6_9EURY</name>
<evidence type="ECO:0000313" key="2">
    <source>
        <dbReference type="Proteomes" id="UP000186914"/>
    </source>
</evidence>
<dbReference type="EMBL" id="FTNO01000006">
    <property type="protein sequence ID" value="SIR89324.1"/>
    <property type="molecule type" value="Genomic_DNA"/>
</dbReference>
<organism evidence="1 2">
    <name type="scientific">Haladaptatus litoreus</name>
    <dbReference type="NCBI Taxonomy" id="553468"/>
    <lineage>
        <taxon>Archaea</taxon>
        <taxon>Methanobacteriati</taxon>
        <taxon>Methanobacteriota</taxon>
        <taxon>Stenosarchaea group</taxon>
        <taxon>Halobacteria</taxon>
        <taxon>Halobacteriales</taxon>
        <taxon>Haladaptataceae</taxon>
        <taxon>Haladaptatus</taxon>
    </lineage>
</organism>
<proteinExistence type="predicted"/>
<accession>A0A1N7EMM6</accession>
<reference evidence="2" key="1">
    <citation type="submission" date="2017-01" db="EMBL/GenBank/DDBJ databases">
        <authorList>
            <person name="Varghese N."/>
            <person name="Submissions S."/>
        </authorList>
    </citation>
    <scope>NUCLEOTIDE SEQUENCE [LARGE SCALE GENOMIC DNA]</scope>
    <source>
        <strain evidence="2">CGMCC 1.7737</strain>
    </source>
</reference>
<dbReference type="RefSeq" id="WP_076432642.1">
    <property type="nucleotide sequence ID" value="NZ_FTNO01000006.1"/>
</dbReference>
<keyword evidence="2" id="KW-1185">Reference proteome</keyword>
<dbReference type="AlphaFoldDB" id="A0A1N7EMM6"/>
<gene>
    <name evidence="1" type="ORF">SAMN05421858_4408</name>
</gene>
<sequence length="269" mass="29834">MRSFRAEESTYERSVVIDASTVGNVTVTVAAYAERTDEIAVLDSLYAAADGHSFFPFRDKSHNLNHEDSIGLFENAIVANGHRLKATAHLGHDGSDQERVEAVQSAILVEELQTPETLVVLDGNEDKANRFGNAIRGISSDIPPIATCIQSELYYPTALLADLCASHLAHVIEHPRHCATVEPPAPISKEVYHNYWGKAYNSMVNSSHRVATESLEQRRADTVSQRVCCWFEGHMGGGEPYSFEQSLQPIIQYVRENGYEELAMQLSEI</sequence>
<dbReference type="Proteomes" id="UP000186914">
    <property type="component" value="Unassembled WGS sequence"/>
</dbReference>
<dbReference type="OrthoDB" id="333466at2157"/>
<protein>
    <submittedName>
        <fullName evidence="1">Uncharacterized protein</fullName>
    </submittedName>
</protein>
<evidence type="ECO:0000313" key="1">
    <source>
        <dbReference type="EMBL" id="SIR89324.1"/>
    </source>
</evidence>